<dbReference type="GO" id="GO:0044874">
    <property type="term" value="P:lipoprotein localization to outer membrane"/>
    <property type="evidence" value="ECO:0007669"/>
    <property type="project" value="TreeGrafter"/>
</dbReference>
<dbReference type="GO" id="GO:0005886">
    <property type="term" value="C:plasma membrane"/>
    <property type="evidence" value="ECO:0007669"/>
    <property type="project" value="UniProtKB-SubCell"/>
</dbReference>
<comment type="similarity">
    <text evidence="8">Belongs to the ABC transporter superfamily. Lipoprotein translocase (TC 3.A.1.125) family.</text>
</comment>
<dbReference type="InterPro" id="IPR017871">
    <property type="entry name" value="ABC_transporter-like_CS"/>
</dbReference>
<evidence type="ECO:0000256" key="6">
    <source>
        <dbReference type="ARBA" id="ARBA00022967"/>
    </source>
</evidence>
<protein>
    <recommendedName>
        <fullName evidence="8">Lipoprotein-releasing system ATP-binding protein LolD</fullName>
        <ecNumber evidence="8">7.6.2.-</ecNumber>
    </recommendedName>
</protein>
<evidence type="ECO:0000256" key="2">
    <source>
        <dbReference type="ARBA" id="ARBA00022475"/>
    </source>
</evidence>
<dbReference type="GO" id="GO:0089705">
    <property type="term" value="P:protein localization to outer membrane"/>
    <property type="evidence" value="ECO:0007669"/>
    <property type="project" value="TreeGrafter"/>
</dbReference>
<keyword evidence="10" id="KW-0449">Lipoprotein</keyword>
<dbReference type="InterPro" id="IPR011924">
    <property type="entry name" value="LolD_lipo_ATP-bd"/>
</dbReference>
<evidence type="ECO:0000256" key="8">
    <source>
        <dbReference type="RuleBase" id="RU367068"/>
    </source>
</evidence>
<dbReference type="InterPro" id="IPR027417">
    <property type="entry name" value="P-loop_NTPase"/>
</dbReference>
<dbReference type="GO" id="GO:0005524">
    <property type="term" value="F:ATP binding"/>
    <property type="evidence" value="ECO:0007669"/>
    <property type="project" value="UniProtKB-UniRule"/>
</dbReference>
<evidence type="ECO:0000256" key="5">
    <source>
        <dbReference type="ARBA" id="ARBA00022840"/>
    </source>
</evidence>
<dbReference type="FunFam" id="3.40.50.300:FF:000230">
    <property type="entry name" value="Lipoprotein-releasing system ATP-binding protein LolD"/>
    <property type="match status" value="1"/>
</dbReference>
<evidence type="ECO:0000313" key="10">
    <source>
        <dbReference type="EMBL" id="RCX11521.1"/>
    </source>
</evidence>
<comment type="subcellular location">
    <subcellularLocation>
        <location evidence="8">Cell inner membrane</location>
        <topology evidence="8">Peripheral membrane protein</topology>
    </subcellularLocation>
</comment>
<dbReference type="PANTHER" id="PTHR24220">
    <property type="entry name" value="IMPORT ATP-BINDING PROTEIN"/>
    <property type="match status" value="1"/>
</dbReference>
<keyword evidence="1 8" id="KW-0813">Transport</keyword>
<dbReference type="Pfam" id="PF00005">
    <property type="entry name" value="ABC_tran"/>
    <property type="match status" value="1"/>
</dbReference>
<feature type="domain" description="ABC transporter" evidence="9">
    <location>
        <begin position="19"/>
        <end position="238"/>
    </location>
</feature>
<evidence type="ECO:0000256" key="1">
    <source>
        <dbReference type="ARBA" id="ARBA00022448"/>
    </source>
</evidence>
<dbReference type="GO" id="GO:0016887">
    <property type="term" value="F:ATP hydrolysis activity"/>
    <property type="evidence" value="ECO:0007669"/>
    <property type="project" value="InterPro"/>
</dbReference>
<keyword evidence="6 8" id="KW-1278">Translocase</keyword>
<keyword evidence="5 8" id="KW-0067">ATP-binding</keyword>
<evidence type="ECO:0000259" key="9">
    <source>
        <dbReference type="PROSITE" id="PS50893"/>
    </source>
</evidence>
<comment type="caution">
    <text evidence="10">The sequence shown here is derived from an EMBL/GenBank/DDBJ whole genome shotgun (WGS) entry which is preliminary data.</text>
</comment>
<keyword evidence="2 8" id="KW-1003">Cell membrane</keyword>
<dbReference type="PROSITE" id="PS00211">
    <property type="entry name" value="ABC_TRANSPORTER_1"/>
    <property type="match status" value="1"/>
</dbReference>
<evidence type="ECO:0000256" key="3">
    <source>
        <dbReference type="ARBA" id="ARBA00022519"/>
    </source>
</evidence>
<dbReference type="RefSeq" id="WP_114481712.1">
    <property type="nucleotide sequence ID" value="NZ_QPJU01000001.1"/>
</dbReference>
<dbReference type="OrthoDB" id="9802264at2"/>
<dbReference type="GO" id="GO:0022857">
    <property type="term" value="F:transmembrane transporter activity"/>
    <property type="evidence" value="ECO:0007669"/>
    <property type="project" value="TreeGrafter"/>
</dbReference>
<keyword evidence="7 8" id="KW-0472">Membrane</keyword>
<evidence type="ECO:0000256" key="4">
    <source>
        <dbReference type="ARBA" id="ARBA00022741"/>
    </source>
</evidence>
<dbReference type="EMBL" id="QPJU01000001">
    <property type="protein sequence ID" value="RCX11521.1"/>
    <property type="molecule type" value="Genomic_DNA"/>
</dbReference>
<keyword evidence="11" id="KW-1185">Reference proteome</keyword>
<evidence type="ECO:0000256" key="7">
    <source>
        <dbReference type="ARBA" id="ARBA00023136"/>
    </source>
</evidence>
<proteinExistence type="inferred from homology"/>
<dbReference type="CDD" id="cd03255">
    <property type="entry name" value="ABC_MJ0796_LolCDE_FtsE"/>
    <property type="match status" value="1"/>
</dbReference>
<accession>A0A369AQP0</accession>
<dbReference type="SUPFAM" id="SSF52540">
    <property type="entry name" value="P-loop containing nucleoside triphosphate hydrolases"/>
    <property type="match status" value="1"/>
</dbReference>
<reference evidence="10 11" key="1">
    <citation type="submission" date="2018-07" db="EMBL/GenBank/DDBJ databases">
        <title>Genomic Encyclopedia of Type Strains, Phase IV (KMG-IV): sequencing the most valuable type-strain genomes for metagenomic binning, comparative biology and taxonomic classification.</title>
        <authorList>
            <person name="Goeker M."/>
        </authorList>
    </citation>
    <scope>NUCLEOTIDE SEQUENCE [LARGE SCALE GENOMIC DNA]</scope>
    <source>
        <strain evidence="10 11">DSM 100911</strain>
    </source>
</reference>
<comment type="function">
    <text evidence="8">Part of the ABC transporter complex LolCDE involved in the translocation of mature outer membrane-directed lipoproteins, from the inner membrane to the periplasmic chaperone, LolA. Responsible for the formation of the LolA-lipoprotein complex in an ATP-dependent manner.</text>
</comment>
<organism evidence="10 11">
    <name type="scientific">Extensimonas vulgaris</name>
    <dbReference type="NCBI Taxonomy" id="1031594"/>
    <lineage>
        <taxon>Bacteria</taxon>
        <taxon>Pseudomonadati</taxon>
        <taxon>Pseudomonadota</taxon>
        <taxon>Betaproteobacteria</taxon>
        <taxon>Burkholderiales</taxon>
        <taxon>Comamonadaceae</taxon>
        <taxon>Extensimonas</taxon>
    </lineage>
</organism>
<dbReference type="InterPro" id="IPR003593">
    <property type="entry name" value="AAA+_ATPase"/>
</dbReference>
<dbReference type="PROSITE" id="PS50893">
    <property type="entry name" value="ABC_TRANSPORTER_2"/>
    <property type="match status" value="1"/>
</dbReference>
<keyword evidence="4 8" id="KW-0547">Nucleotide-binding</keyword>
<dbReference type="Proteomes" id="UP000252174">
    <property type="component" value="Unassembled WGS sequence"/>
</dbReference>
<evidence type="ECO:0000313" key="11">
    <source>
        <dbReference type="Proteomes" id="UP000252174"/>
    </source>
</evidence>
<dbReference type="InterPro" id="IPR003439">
    <property type="entry name" value="ABC_transporter-like_ATP-bd"/>
</dbReference>
<dbReference type="InterPro" id="IPR015854">
    <property type="entry name" value="ABC_transpr_LolD-like"/>
</dbReference>
<dbReference type="InterPro" id="IPR017911">
    <property type="entry name" value="MacB-like_ATP-bd"/>
</dbReference>
<gene>
    <name evidence="8" type="primary">lolD</name>
    <name evidence="10" type="ORF">DFR45_10142</name>
</gene>
<comment type="subunit">
    <text evidence="8">The complex is composed of two ATP-binding proteins (LolD) and two transmembrane proteins (LolC and LolE).</text>
</comment>
<dbReference type="SMART" id="SM00382">
    <property type="entry name" value="AAA"/>
    <property type="match status" value="1"/>
</dbReference>
<dbReference type="Gene3D" id="3.40.50.300">
    <property type="entry name" value="P-loop containing nucleotide triphosphate hydrolases"/>
    <property type="match status" value="1"/>
</dbReference>
<dbReference type="PANTHER" id="PTHR24220:SF689">
    <property type="entry name" value="LIPOPROTEIN-RELEASING SYSTEM ATP-BINDING PROTEIN LOLD"/>
    <property type="match status" value="1"/>
</dbReference>
<name>A0A369AQP0_9BURK</name>
<sequence length="238" mass="25630">MSKPDALSFAAPVPGQLVLQATGLAKRFTEGPLDVRVLQGVDLQVRAGETLAIVGASGSGKSTLLHLLGGLDAPTAGRVELLGHDLAALTPERQGQLRNRYLGFIYQFHHLLPEFSALENVAMPLRIRRLPVAASQQQAAQMLAAVGLQERLRHRPAELSGGERQRVAIARALVTRPACVLADEPTGNLDRATAHTVFELMLHLAREQGTAFVVVTHDESLAARCGRVLRLEAGRLQD</sequence>
<dbReference type="NCBIfam" id="TIGR02211">
    <property type="entry name" value="LolD_lipo_ex"/>
    <property type="match status" value="1"/>
</dbReference>
<dbReference type="EC" id="7.6.2.-" evidence="8"/>
<keyword evidence="3 8" id="KW-0997">Cell inner membrane</keyword>
<dbReference type="AlphaFoldDB" id="A0A369AQP0"/>